<name>A0A5Q2MJL9_9ACTN</name>
<accession>A0A5Q2MJL9</accession>
<keyword evidence="6" id="KW-1185">Reference proteome</keyword>
<keyword evidence="2" id="KW-0333">Golgi apparatus</keyword>
<comment type="subcellular location">
    <subcellularLocation>
        <location evidence="1">Golgi apparatus membrane</location>
        <topology evidence="1">Peripheral membrane protein</topology>
        <orientation evidence="1">Cytoplasmic side</orientation>
    </subcellularLocation>
</comment>
<dbReference type="EMBL" id="CP045737">
    <property type="protein sequence ID" value="QGG42898.1"/>
    <property type="molecule type" value="Genomic_DNA"/>
</dbReference>
<dbReference type="Pfam" id="PF05719">
    <property type="entry name" value="GPP34"/>
    <property type="match status" value="1"/>
</dbReference>
<dbReference type="GO" id="GO:0012505">
    <property type="term" value="C:endomembrane system"/>
    <property type="evidence" value="ECO:0007669"/>
    <property type="project" value="UniProtKB-ARBA"/>
</dbReference>
<evidence type="ECO:0000256" key="3">
    <source>
        <dbReference type="ARBA" id="ARBA00023121"/>
    </source>
</evidence>
<dbReference type="InterPro" id="IPR038261">
    <property type="entry name" value="GPP34-like_sf"/>
</dbReference>
<gene>
    <name evidence="5" type="ORF">GEV26_16785</name>
</gene>
<protein>
    <submittedName>
        <fullName evidence="5">Uncharacterized protein</fullName>
    </submittedName>
</protein>
<evidence type="ECO:0000256" key="4">
    <source>
        <dbReference type="ARBA" id="ARBA00023136"/>
    </source>
</evidence>
<dbReference type="AlphaFoldDB" id="A0A5Q2MJL9"/>
<evidence type="ECO:0000256" key="2">
    <source>
        <dbReference type="ARBA" id="ARBA00023034"/>
    </source>
</evidence>
<evidence type="ECO:0000256" key="1">
    <source>
        <dbReference type="ARBA" id="ARBA00004255"/>
    </source>
</evidence>
<organism evidence="5 6">
    <name type="scientific">Aeromicrobium yanjiei</name>
    <dbReference type="NCBI Taxonomy" id="2662028"/>
    <lineage>
        <taxon>Bacteria</taxon>
        <taxon>Bacillati</taxon>
        <taxon>Actinomycetota</taxon>
        <taxon>Actinomycetes</taxon>
        <taxon>Propionibacteriales</taxon>
        <taxon>Nocardioidaceae</taxon>
        <taxon>Aeromicrobium</taxon>
    </lineage>
</organism>
<dbReference type="KEGG" id="aef:GEV26_16785"/>
<evidence type="ECO:0000313" key="6">
    <source>
        <dbReference type="Proteomes" id="UP000392064"/>
    </source>
</evidence>
<proteinExistence type="predicted"/>
<evidence type="ECO:0000313" key="5">
    <source>
        <dbReference type="EMBL" id="QGG42898.1"/>
    </source>
</evidence>
<keyword evidence="3" id="KW-0446">Lipid-binding</keyword>
<dbReference type="Proteomes" id="UP000392064">
    <property type="component" value="Chromosome"/>
</dbReference>
<dbReference type="GO" id="GO:0005737">
    <property type="term" value="C:cytoplasm"/>
    <property type="evidence" value="ECO:0007669"/>
    <property type="project" value="UniProtKB-ARBA"/>
</dbReference>
<dbReference type="GO" id="GO:0070273">
    <property type="term" value="F:phosphatidylinositol-4-phosphate binding"/>
    <property type="evidence" value="ECO:0007669"/>
    <property type="project" value="InterPro"/>
</dbReference>
<reference evidence="5 6" key="1">
    <citation type="submission" date="2019-11" db="EMBL/GenBank/DDBJ databases">
        <authorList>
            <person name="Li J."/>
        </authorList>
    </citation>
    <scope>NUCLEOTIDE SEQUENCE [LARGE SCALE GENOMIC DNA]</scope>
    <source>
        <strain evidence="5 6">MF47</strain>
    </source>
</reference>
<dbReference type="InterPro" id="IPR008628">
    <property type="entry name" value="GPP34-like"/>
</dbReference>
<dbReference type="Gene3D" id="1.10.3630.10">
    <property type="entry name" value="yeast vps74-n-term truncation variant domain like"/>
    <property type="match status" value="1"/>
</dbReference>
<keyword evidence="4" id="KW-0472">Membrane</keyword>
<sequence>MLSPPDADSVGTMTTAENFLLVLTDSDTGKAPIGQMAVEPVFGGAFLFDLVAAGRLELQGTGRKARLVVTDPTPVPDPLLQAAFERVLSARRPLTPQSAVSRLGKKGRERTYDALAAAGAVRPRPEKALGLFPVTRHDVVDVARREALLAGIRASLLNGQPADETTGPIIGLLSAADLTKAVVDKPDRSLAKARAKVISEGDWASASVRKAIQAAQSAITTTIVAATIVTSSSS</sequence>